<evidence type="ECO:0000313" key="1">
    <source>
        <dbReference type="EMBL" id="GAA4994220.1"/>
    </source>
</evidence>
<accession>A0ABP9IBW5</accession>
<dbReference type="Proteomes" id="UP001500466">
    <property type="component" value="Unassembled WGS sequence"/>
</dbReference>
<evidence type="ECO:0000313" key="2">
    <source>
        <dbReference type="Proteomes" id="UP001500466"/>
    </source>
</evidence>
<evidence type="ECO:0008006" key="3">
    <source>
        <dbReference type="Google" id="ProtNLM"/>
    </source>
</evidence>
<organism evidence="1 2">
    <name type="scientific">Yinghuangia aomiensis</name>
    <dbReference type="NCBI Taxonomy" id="676205"/>
    <lineage>
        <taxon>Bacteria</taxon>
        <taxon>Bacillati</taxon>
        <taxon>Actinomycetota</taxon>
        <taxon>Actinomycetes</taxon>
        <taxon>Kitasatosporales</taxon>
        <taxon>Streptomycetaceae</taxon>
        <taxon>Yinghuangia</taxon>
    </lineage>
</organism>
<name>A0ABP9IBW5_9ACTN</name>
<dbReference type="RefSeq" id="WP_345680682.1">
    <property type="nucleotide sequence ID" value="NZ_BAABHS010000051.1"/>
</dbReference>
<dbReference type="InterPro" id="IPR034904">
    <property type="entry name" value="FSCA_dom_sf"/>
</dbReference>
<proteinExistence type="predicted"/>
<protein>
    <recommendedName>
        <fullName evidence="3">Fe-S cluster biogenesis protein NfuA, 4Fe-4S-binding domain</fullName>
    </recommendedName>
</protein>
<comment type="caution">
    <text evidence="1">The sequence shown here is derived from an EMBL/GenBank/DDBJ whole genome shotgun (WGS) entry which is preliminary data.</text>
</comment>
<keyword evidence="2" id="KW-1185">Reference proteome</keyword>
<dbReference type="EMBL" id="BAABHS010000051">
    <property type="protein sequence ID" value="GAA4994220.1"/>
    <property type="molecule type" value="Genomic_DNA"/>
</dbReference>
<reference evidence="2" key="1">
    <citation type="journal article" date="2019" name="Int. J. Syst. Evol. Microbiol.">
        <title>The Global Catalogue of Microorganisms (GCM) 10K type strain sequencing project: providing services to taxonomists for standard genome sequencing and annotation.</title>
        <authorList>
            <consortium name="The Broad Institute Genomics Platform"/>
            <consortium name="The Broad Institute Genome Sequencing Center for Infectious Disease"/>
            <person name="Wu L."/>
            <person name="Ma J."/>
        </authorList>
    </citation>
    <scope>NUCLEOTIDE SEQUENCE [LARGE SCALE GENOMIC DNA]</scope>
    <source>
        <strain evidence="2">JCM 17986</strain>
    </source>
</reference>
<dbReference type="Gene3D" id="3.30.300.130">
    <property type="entry name" value="Fe-S cluster assembly (FSCA)"/>
    <property type="match status" value="1"/>
</dbReference>
<sequence>MDESTVTAAVEELRRPLRADGADLVLIRADPRTAVVELRLELDGVTCRDCVLPPDRLADVVESVLRRGIPDEFELVLHDPRRDTETA</sequence>
<gene>
    <name evidence="1" type="ORF">GCM10023205_78710</name>
</gene>